<feature type="transmembrane region" description="Helical" evidence="1">
    <location>
        <begin position="44"/>
        <end position="65"/>
    </location>
</feature>
<feature type="transmembrane region" description="Helical" evidence="1">
    <location>
        <begin position="125"/>
        <end position="152"/>
    </location>
</feature>
<keyword evidence="1" id="KW-0812">Transmembrane</keyword>
<evidence type="ECO:0000313" key="3">
    <source>
        <dbReference type="Proteomes" id="UP000516230"/>
    </source>
</evidence>
<evidence type="ECO:0000256" key="1">
    <source>
        <dbReference type="SAM" id="Phobius"/>
    </source>
</evidence>
<sequence>MQYRSNFLAMVALGVVYQGAGFGIVLVVMHTVDAIGGWSLEEIAFLYGLRMLAHAAWVVPLGHLWSLDQAVREAQFDRYLLRPMNPFVQFLTSRVELNAFGDLLVALTVFGYSCTLVGIDFTLPVVLLLAAAVCGGALIEVSVQLVLACAVFRTLNTSALRNLADAVFGTLGSYPLTIFPAFSQHVLAATPIAFVAYFPASLALGKEEGLPVPHWYALLSLPVGILMACAAALVWKSQMRHYQSAGH</sequence>
<dbReference type="Proteomes" id="UP000516230">
    <property type="component" value="Chromosome"/>
</dbReference>
<feature type="transmembrane region" description="Helical" evidence="1">
    <location>
        <begin position="216"/>
        <end position="235"/>
    </location>
</feature>
<keyword evidence="3" id="KW-1185">Reference proteome</keyword>
<keyword evidence="1" id="KW-1133">Transmembrane helix</keyword>
<feature type="transmembrane region" description="Helical" evidence="1">
    <location>
        <begin position="7"/>
        <end position="32"/>
    </location>
</feature>
<feature type="transmembrane region" description="Helical" evidence="1">
    <location>
        <begin position="186"/>
        <end position="204"/>
    </location>
</feature>
<gene>
    <name evidence="2" type="ORF">IAG43_24845</name>
</gene>
<dbReference type="KEGG" id="sgj:IAG43_24845"/>
<evidence type="ECO:0000313" key="2">
    <source>
        <dbReference type="EMBL" id="QNP67579.1"/>
    </source>
</evidence>
<dbReference type="EMBL" id="CP060825">
    <property type="protein sequence ID" value="QNP67579.1"/>
    <property type="molecule type" value="Genomic_DNA"/>
</dbReference>
<accession>A0A7H0I463</accession>
<keyword evidence="1" id="KW-0472">Membrane</keyword>
<dbReference type="Pfam" id="PF06182">
    <property type="entry name" value="ABC2_membrane_6"/>
    <property type="match status" value="1"/>
</dbReference>
<dbReference type="PANTHER" id="PTHR36833:SF1">
    <property type="entry name" value="INTEGRAL MEMBRANE TRANSPORT PROTEIN"/>
    <property type="match status" value="1"/>
</dbReference>
<dbReference type="PANTHER" id="PTHR36833">
    <property type="entry name" value="SLR0610 PROTEIN-RELATED"/>
    <property type="match status" value="1"/>
</dbReference>
<proteinExistence type="predicted"/>
<dbReference type="InterPro" id="IPR010390">
    <property type="entry name" value="ABC-2_transporter-like"/>
</dbReference>
<organism evidence="2 3">
    <name type="scientific">Streptomyces genisteinicus</name>
    <dbReference type="NCBI Taxonomy" id="2768068"/>
    <lineage>
        <taxon>Bacteria</taxon>
        <taxon>Bacillati</taxon>
        <taxon>Actinomycetota</taxon>
        <taxon>Actinomycetes</taxon>
        <taxon>Kitasatosporales</taxon>
        <taxon>Streptomycetaceae</taxon>
        <taxon>Streptomyces</taxon>
    </lineage>
</organism>
<dbReference type="AlphaFoldDB" id="A0A7H0I463"/>
<protein>
    <submittedName>
        <fullName evidence="2">ABC-2 family transporter protein</fullName>
    </submittedName>
</protein>
<name>A0A7H0I463_9ACTN</name>
<reference evidence="2 3" key="1">
    <citation type="submission" date="2020-08" db="EMBL/GenBank/DDBJ databases">
        <title>A novel species.</title>
        <authorList>
            <person name="Gao J."/>
        </authorList>
    </citation>
    <scope>NUCLEOTIDE SEQUENCE [LARGE SCALE GENOMIC DNA]</scope>
    <source>
        <strain evidence="2 3">CRPJ-33</strain>
    </source>
</reference>
<feature type="transmembrane region" description="Helical" evidence="1">
    <location>
        <begin position="99"/>
        <end position="119"/>
    </location>
</feature>